<reference evidence="1 2" key="1">
    <citation type="submission" date="2018-08" db="EMBL/GenBank/DDBJ databases">
        <authorList>
            <consortium name="Pathogen Informatics"/>
        </authorList>
    </citation>
    <scope>NUCLEOTIDE SEQUENCE [LARGE SCALE GENOMIC DNA]</scope>
    <source>
        <strain evidence="1 2">EuSCAPE_IT371</strain>
    </source>
</reference>
<dbReference type="Proteomes" id="UP000257712">
    <property type="component" value="Unassembled WGS sequence"/>
</dbReference>
<protein>
    <submittedName>
        <fullName evidence="1">Phage Head-Tail Attachment</fullName>
    </submittedName>
</protein>
<dbReference type="Pfam" id="PF05354">
    <property type="entry name" value="Phage_attach"/>
    <property type="match status" value="1"/>
</dbReference>
<accession>A0A8B4TTC0</accession>
<proteinExistence type="predicted"/>
<comment type="caution">
    <text evidence="1">The sequence shown here is derived from an EMBL/GenBank/DDBJ whole genome shotgun (WGS) entry which is preliminary data.</text>
</comment>
<dbReference type="Gene3D" id="2.40.10.180">
    <property type="entry name" value="Phage tail proteins"/>
    <property type="match status" value="1"/>
</dbReference>
<dbReference type="SUPFAM" id="SSF69279">
    <property type="entry name" value="Phage tail proteins"/>
    <property type="match status" value="1"/>
</dbReference>
<evidence type="ECO:0000313" key="2">
    <source>
        <dbReference type="Proteomes" id="UP000257712"/>
    </source>
</evidence>
<dbReference type="EMBL" id="UJZG01000006">
    <property type="protein sequence ID" value="SXD95417.1"/>
    <property type="molecule type" value="Genomic_DNA"/>
</dbReference>
<dbReference type="InterPro" id="IPR053734">
    <property type="entry name" value="Phage_Head-Tail_Connect_sf"/>
</dbReference>
<dbReference type="RefSeq" id="WP_020324442.1">
    <property type="nucleotide sequence ID" value="NZ_JBGNJZ010000047.1"/>
</dbReference>
<dbReference type="InterPro" id="IPR008018">
    <property type="entry name" value="Phage_tail_attach_FII"/>
</dbReference>
<gene>
    <name evidence="1" type="ORF">SAMEA3538780_02602</name>
</gene>
<dbReference type="GO" id="GO:0019068">
    <property type="term" value="P:virion assembly"/>
    <property type="evidence" value="ECO:0007669"/>
    <property type="project" value="InterPro"/>
</dbReference>
<sequence length="117" mass="12442">MSGFDNLFDAAISRADKTIRTVMGVTVKVTSGALSGAEFTGVFDDPSEVGYPGAGIRVEGTSPSVFVQTSLVSLLRRPDTLSINGTDYWVDRVGPDDCGSCYLWLGTGHPPAGNRRR</sequence>
<evidence type="ECO:0000313" key="1">
    <source>
        <dbReference type="EMBL" id="SXD95417.1"/>
    </source>
</evidence>
<organism evidence="1 2">
    <name type="scientific">Klebsiella quasivariicola</name>
    <dbReference type="NCBI Taxonomy" id="2026240"/>
    <lineage>
        <taxon>Bacteria</taxon>
        <taxon>Pseudomonadati</taxon>
        <taxon>Pseudomonadota</taxon>
        <taxon>Gammaproteobacteria</taxon>
        <taxon>Enterobacterales</taxon>
        <taxon>Enterobacteriaceae</taxon>
        <taxon>Klebsiella/Raoultella group</taxon>
        <taxon>Klebsiella</taxon>
        <taxon>Klebsiella pneumoniae complex</taxon>
    </lineage>
</organism>
<name>A0A8B4TTC0_9ENTR</name>
<dbReference type="AlphaFoldDB" id="A0A8B4TTC0"/>